<accession>A0A1L5C064</accession>
<name>A0A1L5C064_9CAUD</name>
<evidence type="ECO:0000313" key="1">
    <source>
        <dbReference type="EMBL" id="APL99471.1"/>
    </source>
</evidence>
<keyword evidence="2" id="KW-1185">Reference proteome</keyword>
<organism evidence="1 2">
    <name type="scientific">Aquamicrobium phage P14</name>
    <dbReference type="NCBI Taxonomy" id="1927013"/>
    <lineage>
        <taxon>Viruses</taxon>
        <taxon>Duplodnaviria</taxon>
        <taxon>Heunggongvirae</taxon>
        <taxon>Uroviricota</taxon>
        <taxon>Caudoviricetes</taxon>
        <taxon>Autographivirales</taxon>
        <taxon>Autonotataviridae</taxon>
        <taxon>Aqualcavirus</taxon>
        <taxon>Aqualcavirus P14</taxon>
    </lineage>
</organism>
<gene>
    <name evidence="1" type="ORF">BB738_0130</name>
</gene>
<evidence type="ECO:0000313" key="2">
    <source>
        <dbReference type="Proteomes" id="UP000225023"/>
    </source>
</evidence>
<dbReference type="Proteomes" id="UP000225023">
    <property type="component" value="Segment"/>
</dbReference>
<protein>
    <submittedName>
        <fullName evidence="1">Uncharacterized protein</fullName>
    </submittedName>
</protein>
<proteinExistence type="predicted"/>
<reference evidence="2" key="1">
    <citation type="journal article" date="2017" name="Genes (Basel)">
        <title>Genome Analysis of a Novel Broad Host Range Proteobacteria Phage Isolated from a Bioreactor Treating Industrial Wastewater.</title>
        <authorList>
            <person name="de Leeuw M."/>
            <person name="Baron M."/>
            <person name="Brenner A."/>
            <person name="Kushmaro A."/>
        </authorList>
    </citation>
    <scope>NUCLEOTIDE SEQUENCE [LARGE SCALE GENOMIC DNA]</scope>
</reference>
<dbReference type="EMBL" id="KX660669">
    <property type="protein sequence ID" value="APL99471.1"/>
    <property type="molecule type" value="Genomic_DNA"/>
</dbReference>
<sequence>MFKNGVFNQAALKLLQEDSECTLFLCHMVPGFSYKWDNTTLFKAGTIEGLMYGRYGHFQDANLARAYLLEHMGPPDFYSQRGFEETLLTLLDEFEEGA</sequence>